<evidence type="ECO:0000313" key="2">
    <source>
        <dbReference type="Proteomes" id="UP000318017"/>
    </source>
</evidence>
<accession>A0A518G8H5</accession>
<protein>
    <recommendedName>
        <fullName evidence="3">DUF2203 domain-containing protein</fullName>
    </recommendedName>
</protein>
<dbReference type="EMBL" id="CP036298">
    <property type="protein sequence ID" value="QDV24887.1"/>
    <property type="molecule type" value="Genomic_DNA"/>
</dbReference>
<gene>
    <name evidence="1" type="ORF">Q31a_32090</name>
</gene>
<dbReference type="InterPro" id="IPR018699">
    <property type="entry name" value="DUF2203"/>
</dbReference>
<dbReference type="Pfam" id="PF09969">
    <property type="entry name" value="DUF2203"/>
    <property type="match status" value="1"/>
</dbReference>
<evidence type="ECO:0008006" key="3">
    <source>
        <dbReference type="Google" id="ProtNLM"/>
    </source>
</evidence>
<name>A0A518G8H5_9BACT</name>
<reference evidence="1 2" key="1">
    <citation type="submission" date="2019-02" db="EMBL/GenBank/DDBJ databases">
        <title>Deep-cultivation of Planctomycetes and their phenomic and genomic characterization uncovers novel biology.</title>
        <authorList>
            <person name="Wiegand S."/>
            <person name="Jogler M."/>
            <person name="Boedeker C."/>
            <person name="Pinto D."/>
            <person name="Vollmers J."/>
            <person name="Rivas-Marin E."/>
            <person name="Kohn T."/>
            <person name="Peeters S.H."/>
            <person name="Heuer A."/>
            <person name="Rast P."/>
            <person name="Oberbeckmann S."/>
            <person name="Bunk B."/>
            <person name="Jeske O."/>
            <person name="Meyerdierks A."/>
            <person name="Storesund J.E."/>
            <person name="Kallscheuer N."/>
            <person name="Luecker S."/>
            <person name="Lage O.M."/>
            <person name="Pohl T."/>
            <person name="Merkel B.J."/>
            <person name="Hornburger P."/>
            <person name="Mueller R.-W."/>
            <person name="Bruemmer F."/>
            <person name="Labrenz M."/>
            <person name="Spormann A.M."/>
            <person name="Op den Camp H."/>
            <person name="Overmann J."/>
            <person name="Amann R."/>
            <person name="Jetten M.S.M."/>
            <person name="Mascher T."/>
            <person name="Medema M.H."/>
            <person name="Devos D.P."/>
            <person name="Kaster A.-K."/>
            <person name="Ovreas L."/>
            <person name="Rohde M."/>
            <person name="Galperin M.Y."/>
            <person name="Jogler C."/>
        </authorList>
    </citation>
    <scope>NUCLEOTIDE SEQUENCE [LARGE SCALE GENOMIC DNA]</scope>
    <source>
        <strain evidence="1 2">Q31a</strain>
    </source>
</reference>
<dbReference type="Proteomes" id="UP000318017">
    <property type="component" value="Chromosome"/>
</dbReference>
<dbReference type="KEGG" id="ahel:Q31a_32090"/>
<keyword evidence="2" id="KW-1185">Reference proteome</keyword>
<sequence length="125" mass="14611">MLPLVRSIATDIAEVFRNVTGRRTDLHRLFRKGTTLSSGPLYDDELAESRADLQEEYEKIWRYRAELESLGVFLRQTEEGGIEFPTIVNGREAFFSWRTGEKTVQFWRFADMPYSTRRSELPTAE</sequence>
<dbReference type="AlphaFoldDB" id="A0A518G8H5"/>
<proteinExistence type="predicted"/>
<organism evidence="1 2">
    <name type="scientific">Aureliella helgolandensis</name>
    <dbReference type="NCBI Taxonomy" id="2527968"/>
    <lineage>
        <taxon>Bacteria</taxon>
        <taxon>Pseudomonadati</taxon>
        <taxon>Planctomycetota</taxon>
        <taxon>Planctomycetia</taxon>
        <taxon>Pirellulales</taxon>
        <taxon>Pirellulaceae</taxon>
        <taxon>Aureliella</taxon>
    </lineage>
</organism>
<evidence type="ECO:0000313" key="1">
    <source>
        <dbReference type="EMBL" id="QDV24887.1"/>
    </source>
</evidence>